<sequence length="260" mass="28486">MPAAARSFDTQHLPISVRESVWTGDDLAHQNHPTIPTGFDSLDASLPGGGWPTRSLTEVLSPQAPLCEWSLLGGCIPSLMEGDGQILLVSPPLPPHAGGLAQRGVHPDRLVWIRAKAPADRLWITEQLVKSNPRGAVMAWLPQARADQIRRLQVHAQSCQSPVFLFRPTGAQREASPAPLRLLASLGTGWNIHVQILKRRGTPCPDALELEAIPPQLRKVLPPRLLRSTSFSLSREEAPDARDLGRTATIQHPQRILHPH</sequence>
<dbReference type="InterPro" id="IPR027417">
    <property type="entry name" value="P-loop_NTPase"/>
</dbReference>
<dbReference type="EMBL" id="JACHLK010000002">
    <property type="protein sequence ID" value="MBB6558835.1"/>
    <property type="molecule type" value="Genomic_DNA"/>
</dbReference>
<dbReference type="NCBIfam" id="NF033429">
    <property type="entry name" value="ImuA_translesion"/>
    <property type="match status" value="1"/>
</dbReference>
<name>A0A7X0PBF4_9BURK</name>
<evidence type="ECO:0000256" key="1">
    <source>
        <dbReference type="SAM" id="MobiDB-lite"/>
    </source>
</evidence>
<dbReference type="RefSeq" id="WP_184856253.1">
    <property type="nucleotide sequence ID" value="NZ_JACHLK010000002.1"/>
</dbReference>
<feature type="compositionally biased region" description="Basic and acidic residues" evidence="1">
    <location>
        <begin position="234"/>
        <end position="245"/>
    </location>
</feature>
<comment type="caution">
    <text evidence="2">The sequence shown here is derived from an EMBL/GenBank/DDBJ whole genome shotgun (WGS) entry which is preliminary data.</text>
</comment>
<reference evidence="2 3" key="1">
    <citation type="submission" date="2020-08" db="EMBL/GenBank/DDBJ databases">
        <title>Functional genomics of gut bacteria from endangered species of beetles.</title>
        <authorList>
            <person name="Carlos-Shanley C."/>
        </authorList>
    </citation>
    <scope>NUCLEOTIDE SEQUENCE [LARGE SCALE GENOMIC DNA]</scope>
    <source>
        <strain evidence="2 3">S00198</strain>
    </source>
</reference>
<dbReference type="SUPFAM" id="SSF52540">
    <property type="entry name" value="P-loop containing nucleoside triphosphate hydrolases"/>
    <property type="match status" value="1"/>
</dbReference>
<keyword evidence="3" id="KW-1185">Reference proteome</keyword>
<accession>A0A7X0PBF4</accession>
<dbReference type="Proteomes" id="UP000575083">
    <property type="component" value="Unassembled WGS sequence"/>
</dbReference>
<protein>
    <submittedName>
        <fullName evidence="2">Protein ImuA</fullName>
    </submittedName>
</protein>
<evidence type="ECO:0000313" key="3">
    <source>
        <dbReference type="Proteomes" id="UP000575083"/>
    </source>
</evidence>
<dbReference type="InterPro" id="IPR047610">
    <property type="entry name" value="ImuA_translesion"/>
</dbReference>
<dbReference type="Gene3D" id="3.40.50.300">
    <property type="entry name" value="P-loop containing nucleotide triphosphate hydrolases"/>
    <property type="match status" value="1"/>
</dbReference>
<proteinExistence type="predicted"/>
<feature type="region of interest" description="Disordered" evidence="1">
    <location>
        <begin position="231"/>
        <end position="260"/>
    </location>
</feature>
<organism evidence="2 3">
    <name type="scientific">Acidovorax soli</name>
    <dbReference type="NCBI Taxonomy" id="592050"/>
    <lineage>
        <taxon>Bacteria</taxon>
        <taxon>Pseudomonadati</taxon>
        <taxon>Pseudomonadota</taxon>
        <taxon>Betaproteobacteria</taxon>
        <taxon>Burkholderiales</taxon>
        <taxon>Comamonadaceae</taxon>
        <taxon>Acidovorax</taxon>
    </lineage>
</organism>
<gene>
    <name evidence="2" type="ORF">HNP48_001499</name>
</gene>
<dbReference type="AlphaFoldDB" id="A0A7X0PBF4"/>
<evidence type="ECO:0000313" key="2">
    <source>
        <dbReference type="EMBL" id="MBB6558835.1"/>
    </source>
</evidence>